<accession>A0AAJ7E4I4</accession>
<dbReference type="GO" id="GO:0023052">
    <property type="term" value="P:signaling"/>
    <property type="evidence" value="ECO:0007669"/>
    <property type="project" value="InterPro"/>
</dbReference>
<dbReference type="CTD" id="36498"/>
<dbReference type="InterPro" id="IPR005026">
    <property type="entry name" value="SAPAP"/>
</dbReference>
<organism evidence="3">
    <name type="scientific">Papilio xuthus</name>
    <name type="common">Asian swallowtail butterfly</name>
    <dbReference type="NCBI Taxonomy" id="66420"/>
    <lineage>
        <taxon>Eukaryota</taxon>
        <taxon>Metazoa</taxon>
        <taxon>Ecdysozoa</taxon>
        <taxon>Arthropoda</taxon>
        <taxon>Hexapoda</taxon>
        <taxon>Insecta</taxon>
        <taxon>Pterygota</taxon>
        <taxon>Neoptera</taxon>
        <taxon>Endopterygota</taxon>
        <taxon>Lepidoptera</taxon>
        <taxon>Glossata</taxon>
        <taxon>Ditrysia</taxon>
        <taxon>Papilionoidea</taxon>
        <taxon>Papilionidae</taxon>
        <taxon>Papilioninae</taxon>
        <taxon>Papilio</taxon>
    </lineage>
</organism>
<dbReference type="Pfam" id="PF03359">
    <property type="entry name" value="GKAP"/>
    <property type="match status" value="1"/>
</dbReference>
<sequence length="657" mass="75722">MCQLRMCHVAQLILYPHGEFNLNNLYKPKKVEELRSRKQYKPAPKFSIQEGVLKRTQLLNNKRKSSRFEILDATRHLEMHDKEKRESSKKFKEQERIRMLLEWKKEKQRKKQESVNKLKPFVTGTVKFPKYYVPPSPLPKIKSKDKQEANKKTYEFKNYKPFSTFPKKYQSNFEFKQHPSNLVQEHPKKAQIVSKMPISQTDPSQIQTKRKGVHRSRKDSDNKITKKGPSERDDIITKFRAQLDSEVHRILQMCKAWDKVSETTTIPVFAQELVLAATGQGRLLVSQKMEQFRSLVDTCNRKLTGARQVTTQDLHGFWDMVYIQVEDINKRFEQLEQLMANNWKENSEEKMQPAKRGRTINISKPKKKPVVKSRIRQLILDKIKNIPVNEDEENVKTLDAGFLSTQTPTKTSTLWPSTSKNNYLPAVTASSNNQSPSTEQVEDINKPFGKLKANNCEENTQETMKPAKRGKTIDNSTPEKKPVISNCISEIILVSASTPTKTSTLWPSTSQIKYLAPIAASSKKSPSTEQVEDVKKSFEQLNANNSKENRKEKIKPAKRGKSVKKTLKKNQVQSRIRHLILEAKKANKDIANNVETFDAGWFSIQSPKMPVTPQRKTRQNTNSPILMLSSTKTPFEEQNRVSQSMLRASLIGKSIQE</sequence>
<evidence type="ECO:0000256" key="2">
    <source>
        <dbReference type="SAM" id="MobiDB-lite"/>
    </source>
</evidence>
<feature type="compositionally biased region" description="Basic and acidic residues" evidence="2">
    <location>
        <begin position="218"/>
        <end position="231"/>
    </location>
</feature>
<reference evidence="3" key="1">
    <citation type="submission" date="2025-08" db="UniProtKB">
        <authorList>
            <consortium name="RefSeq"/>
        </authorList>
    </citation>
    <scope>IDENTIFICATION</scope>
</reference>
<name>A0AAJ7E4I4_PAPXU</name>
<dbReference type="Proteomes" id="UP000694872">
    <property type="component" value="Unplaced"/>
</dbReference>
<feature type="region of interest" description="Disordered" evidence="2">
    <location>
        <begin position="544"/>
        <end position="563"/>
    </location>
</feature>
<gene>
    <name evidence="3" type="primary">LOC106113896</name>
</gene>
<feature type="compositionally biased region" description="Polar residues" evidence="2">
    <location>
        <begin position="197"/>
        <end position="207"/>
    </location>
</feature>
<feature type="compositionally biased region" description="Basic residues" evidence="2">
    <location>
        <begin position="208"/>
        <end position="217"/>
    </location>
</feature>
<evidence type="ECO:0000313" key="3">
    <source>
        <dbReference type="RefSeq" id="XP_013162403.1"/>
    </source>
</evidence>
<protein>
    <submittedName>
        <fullName evidence="3">Uncharacterized protein LOC106113896 isoform X1</fullName>
    </submittedName>
</protein>
<dbReference type="PANTHER" id="PTHR12353:SF1">
    <property type="entry name" value="DISKS LARGE-ASSOCIATED PROTEIN 5"/>
    <property type="match status" value="1"/>
</dbReference>
<dbReference type="AlphaFoldDB" id="A0AAJ7E4I4"/>
<proteinExistence type="inferred from homology"/>
<dbReference type="GeneID" id="106113896"/>
<feature type="region of interest" description="Disordered" evidence="2">
    <location>
        <begin position="458"/>
        <end position="478"/>
    </location>
</feature>
<feature type="region of interest" description="Disordered" evidence="2">
    <location>
        <begin position="196"/>
        <end position="231"/>
    </location>
</feature>
<dbReference type="PANTHER" id="PTHR12353">
    <property type="entry name" value="DISKS LARGE-ASSOCIATED PROTEIN DAP SAP90/PSD-95-ASSOCIATED PROTEIN"/>
    <property type="match status" value="1"/>
</dbReference>
<evidence type="ECO:0000256" key="1">
    <source>
        <dbReference type="ARBA" id="ARBA00008839"/>
    </source>
</evidence>
<dbReference type="RefSeq" id="XP_013162403.1">
    <property type="nucleotide sequence ID" value="XM_013306949.1"/>
</dbReference>
<dbReference type="KEGG" id="pxu:106113896"/>
<comment type="similarity">
    <text evidence="1">Belongs to the SAPAP family.</text>
</comment>